<dbReference type="EMBL" id="ML145265">
    <property type="protein sequence ID" value="TBU52125.1"/>
    <property type="molecule type" value="Genomic_DNA"/>
</dbReference>
<name>A0A4Q9PDH4_9APHY</name>
<accession>A0A4Q9PDH4</accession>
<evidence type="ECO:0000313" key="2">
    <source>
        <dbReference type="Proteomes" id="UP000292082"/>
    </source>
</evidence>
<organism evidence="1 2">
    <name type="scientific">Dichomitus squalens</name>
    <dbReference type="NCBI Taxonomy" id="114155"/>
    <lineage>
        <taxon>Eukaryota</taxon>
        <taxon>Fungi</taxon>
        <taxon>Dikarya</taxon>
        <taxon>Basidiomycota</taxon>
        <taxon>Agaricomycotina</taxon>
        <taxon>Agaricomycetes</taxon>
        <taxon>Polyporales</taxon>
        <taxon>Polyporaceae</taxon>
        <taxon>Dichomitus</taxon>
    </lineage>
</organism>
<reference evidence="1 2" key="1">
    <citation type="submission" date="2019-01" db="EMBL/GenBank/DDBJ databases">
        <title>Draft genome sequences of three monokaryotic isolates of the white-rot basidiomycete fungus Dichomitus squalens.</title>
        <authorList>
            <consortium name="DOE Joint Genome Institute"/>
            <person name="Lopez S.C."/>
            <person name="Andreopoulos B."/>
            <person name="Pangilinan J."/>
            <person name="Lipzen A."/>
            <person name="Riley R."/>
            <person name="Ahrendt S."/>
            <person name="Ng V."/>
            <person name="Barry K."/>
            <person name="Daum C."/>
            <person name="Grigoriev I.V."/>
            <person name="Hilden K.S."/>
            <person name="Makela M.R."/>
            <person name="de Vries R.P."/>
        </authorList>
    </citation>
    <scope>NUCLEOTIDE SEQUENCE [LARGE SCALE GENOMIC DNA]</scope>
    <source>
        <strain evidence="1 2">CBS 464.89</strain>
    </source>
</reference>
<feature type="non-terminal residue" evidence="1">
    <location>
        <position position="113"/>
    </location>
</feature>
<protein>
    <submittedName>
        <fullName evidence="1">Uncharacterized protein</fullName>
    </submittedName>
</protein>
<dbReference type="AlphaFoldDB" id="A0A4Q9PDH4"/>
<gene>
    <name evidence="1" type="ORF">BD310DRAFT_940963</name>
</gene>
<keyword evidence="2" id="KW-1185">Reference proteome</keyword>
<dbReference type="Proteomes" id="UP000292082">
    <property type="component" value="Unassembled WGS sequence"/>
</dbReference>
<sequence length="113" mass="13222">MSTSPRTHANGRGCPCSIYQLLRRGRFWPARFTSLQQRALPRSLPTITLRLRTRRGSRAYLLYVSADGTTLDQMDFWAFVRFASASLPTSDRQGWTVRRLWYPPHVRHVMDMH</sequence>
<proteinExistence type="predicted"/>
<evidence type="ECO:0000313" key="1">
    <source>
        <dbReference type="EMBL" id="TBU52125.1"/>
    </source>
</evidence>